<name>A0A8T8K6C4_9EURY</name>
<dbReference type="Gene3D" id="3.30.450.20">
    <property type="entry name" value="PAS domain"/>
    <property type="match status" value="1"/>
</dbReference>
<protein>
    <submittedName>
        <fullName evidence="9">Response regulator</fullName>
    </submittedName>
</protein>
<dbReference type="PANTHER" id="PTHR48111">
    <property type="entry name" value="REGULATOR OF RPOS"/>
    <property type="match status" value="1"/>
</dbReference>
<dbReference type="Proteomes" id="UP000681041">
    <property type="component" value="Chromosome"/>
</dbReference>
<evidence type="ECO:0000259" key="8">
    <source>
        <dbReference type="PROSITE" id="PS50112"/>
    </source>
</evidence>
<evidence type="ECO:0000256" key="4">
    <source>
        <dbReference type="ARBA" id="ARBA00023125"/>
    </source>
</evidence>
<dbReference type="SMART" id="SM00091">
    <property type="entry name" value="PAS"/>
    <property type="match status" value="1"/>
</dbReference>
<dbReference type="EMBL" id="CP058560">
    <property type="protein sequence ID" value="QUH23469.1"/>
    <property type="molecule type" value="Genomic_DNA"/>
</dbReference>
<feature type="domain" description="Response regulatory" evidence="7">
    <location>
        <begin position="5"/>
        <end position="128"/>
    </location>
</feature>
<feature type="modified residue" description="4-aspartylphosphate" evidence="6">
    <location>
        <position position="55"/>
    </location>
</feature>
<dbReference type="InterPro" id="IPR011006">
    <property type="entry name" value="CheY-like_superfamily"/>
</dbReference>
<dbReference type="GO" id="GO:0000976">
    <property type="term" value="F:transcription cis-regulatory region binding"/>
    <property type="evidence" value="ECO:0007669"/>
    <property type="project" value="TreeGrafter"/>
</dbReference>
<proteinExistence type="predicted"/>
<dbReference type="InterPro" id="IPR013767">
    <property type="entry name" value="PAS_fold"/>
</dbReference>
<dbReference type="Gene3D" id="3.40.50.2300">
    <property type="match status" value="1"/>
</dbReference>
<gene>
    <name evidence="9" type="ORF">HYG87_06695</name>
</gene>
<dbReference type="Pfam" id="PF00072">
    <property type="entry name" value="Response_reg"/>
    <property type="match status" value="1"/>
</dbReference>
<keyword evidence="3" id="KW-0805">Transcription regulation</keyword>
<evidence type="ECO:0000313" key="9">
    <source>
        <dbReference type="EMBL" id="QUH23469.1"/>
    </source>
</evidence>
<dbReference type="GO" id="GO:0000156">
    <property type="term" value="F:phosphorelay response regulator activity"/>
    <property type="evidence" value="ECO:0007669"/>
    <property type="project" value="TreeGrafter"/>
</dbReference>
<keyword evidence="1 6" id="KW-0597">Phosphoprotein</keyword>
<reference evidence="9" key="1">
    <citation type="submission" date="2020-07" db="EMBL/GenBank/DDBJ databases">
        <title>Methanobacterium. sp. MethCan genome.</title>
        <authorList>
            <person name="Postec A."/>
            <person name="Quemeneur M."/>
        </authorList>
    </citation>
    <scope>NUCLEOTIDE SEQUENCE</scope>
    <source>
        <strain evidence="9">MethCAN</strain>
    </source>
</reference>
<dbReference type="GO" id="GO:0005829">
    <property type="term" value="C:cytosol"/>
    <property type="evidence" value="ECO:0007669"/>
    <property type="project" value="TreeGrafter"/>
</dbReference>
<evidence type="ECO:0000313" key="10">
    <source>
        <dbReference type="Proteomes" id="UP000681041"/>
    </source>
</evidence>
<sequence>MSGPKIMVVEDERITAEDIRDGLEEMGYQVPALVSSGEEAIEKAKEIFPDLILMDIKLEGDIDGIDAAEEIRSRYGIPVIYLTAYSDENTVERAKITEPSGYILKGASGFLNKPYEEGELHDAIEITLHKHKIETRLRENQRWLNTILKNVSDSVIATDPDFNVKFLNPVTENLTGCLREDVLGNHLFKLLNPVSDLLESLKKEITSETLPSKVTFEEGIKTRDNLQILIQGSITPVINEKDEIEGFLLVFTPR</sequence>
<evidence type="ECO:0000256" key="2">
    <source>
        <dbReference type="ARBA" id="ARBA00023012"/>
    </source>
</evidence>
<dbReference type="AlphaFoldDB" id="A0A8T8K6C4"/>
<evidence type="ECO:0000256" key="1">
    <source>
        <dbReference type="ARBA" id="ARBA00022553"/>
    </source>
</evidence>
<dbReference type="KEGG" id="meme:HYG87_06695"/>
<dbReference type="OrthoDB" id="2830at2157"/>
<dbReference type="InterPro" id="IPR039420">
    <property type="entry name" value="WalR-like"/>
</dbReference>
<feature type="domain" description="PAS" evidence="8">
    <location>
        <begin position="140"/>
        <end position="193"/>
    </location>
</feature>
<dbReference type="CDD" id="cd17534">
    <property type="entry name" value="REC_DC-like"/>
    <property type="match status" value="1"/>
</dbReference>
<dbReference type="InterPro" id="IPR001789">
    <property type="entry name" value="Sig_transdc_resp-reg_receiver"/>
</dbReference>
<dbReference type="CDD" id="cd00130">
    <property type="entry name" value="PAS"/>
    <property type="match status" value="1"/>
</dbReference>
<dbReference type="PANTHER" id="PTHR48111:SF1">
    <property type="entry name" value="TWO-COMPONENT RESPONSE REGULATOR ORR33"/>
    <property type="match status" value="1"/>
</dbReference>
<dbReference type="SUPFAM" id="SSF55785">
    <property type="entry name" value="PYP-like sensor domain (PAS domain)"/>
    <property type="match status" value="1"/>
</dbReference>
<evidence type="ECO:0000256" key="5">
    <source>
        <dbReference type="ARBA" id="ARBA00023163"/>
    </source>
</evidence>
<dbReference type="GO" id="GO:0006355">
    <property type="term" value="P:regulation of DNA-templated transcription"/>
    <property type="evidence" value="ECO:0007669"/>
    <property type="project" value="InterPro"/>
</dbReference>
<keyword evidence="10" id="KW-1185">Reference proteome</keyword>
<accession>A0A8T8K6C4</accession>
<evidence type="ECO:0000256" key="6">
    <source>
        <dbReference type="PROSITE-ProRule" id="PRU00169"/>
    </source>
</evidence>
<evidence type="ECO:0000256" key="3">
    <source>
        <dbReference type="ARBA" id="ARBA00023015"/>
    </source>
</evidence>
<dbReference type="PROSITE" id="PS50110">
    <property type="entry name" value="RESPONSE_REGULATORY"/>
    <property type="match status" value="1"/>
</dbReference>
<keyword evidence="2" id="KW-0902">Two-component regulatory system</keyword>
<keyword evidence="5" id="KW-0804">Transcription</keyword>
<dbReference type="NCBIfam" id="TIGR00229">
    <property type="entry name" value="sensory_box"/>
    <property type="match status" value="1"/>
</dbReference>
<dbReference type="RefSeq" id="WP_211532426.1">
    <property type="nucleotide sequence ID" value="NZ_CP058560.1"/>
</dbReference>
<evidence type="ECO:0000259" key="7">
    <source>
        <dbReference type="PROSITE" id="PS50110"/>
    </source>
</evidence>
<organism evidence="9 10">
    <name type="scientific">Methanobacterium alkalithermotolerans</name>
    <dbReference type="NCBI Taxonomy" id="2731220"/>
    <lineage>
        <taxon>Archaea</taxon>
        <taxon>Methanobacteriati</taxon>
        <taxon>Methanobacteriota</taxon>
        <taxon>Methanomada group</taxon>
        <taxon>Methanobacteria</taxon>
        <taxon>Methanobacteriales</taxon>
        <taxon>Methanobacteriaceae</taxon>
        <taxon>Methanobacterium</taxon>
    </lineage>
</organism>
<dbReference type="GO" id="GO:0032993">
    <property type="term" value="C:protein-DNA complex"/>
    <property type="evidence" value="ECO:0007669"/>
    <property type="project" value="TreeGrafter"/>
</dbReference>
<dbReference type="GeneID" id="64820438"/>
<dbReference type="SUPFAM" id="SSF52172">
    <property type="entry name" value="CheY-like"/>
    <property type="match status" value="1"/>
</dbReference>
<dbReference type="InterPro" id="IPR000014">
    <property type="entry name" value="PAS"/>
</dbReference>
<dbReference type="SMART" id="SM00448">
    <property type="entry name" value="REC"/>
    <property type="match status" value="1"/>
</dbReference>
<dbReference type="Pfam" id="PF00989">
    <property type="entry name" value="PAS"/>
    <property type="match status" value="1"/>
</dbReference>
<dbReference type="InterPro" id="IPR035965">
    <property type="entry name" value="PAS-like_dom_sf"/>
</dbReference>
<keyword evidence="4" id="KW-0238">DNA-binding</keyword>
<dbReference type="PROSITE" id="PS50112">
    <property type="entry name" value="PAS"/>
    <property type="match status" value="1"/>
</dbReference>